<dbReference type="GO" id="GO:0097053">
    <property type="term" value="P:L-kynurenine catabolic process"/>
    <property type="evidence" value="ECO:0007669"/>
    <property type="project" value="UniProtKB-UniRule"/>
</dbReference>
<dbReference type="Proteomes" id="UP000824998">
    <property type="component" value="Unassembled WGS sequence"/>
</dbReference>
<feature type="binding site" evidence="4">
    <location>
        <position position="249"/>
    </location>
    <ligand>
        <name>pyridoxal 5'-phosphate</name>
        <dbReference type="ChEBI" id="CHEBI:597326"/>
    </ligand>
</feature>
<comment type="caution">
    <text evidence="7">The sequence shown here is derived from an EMBL/GenBank/DDBJ whole genome shotgun (WGS) entry which is preliminary data.</text>
</comment>
<dbReference type="SUPFAM" id="SSF53383">
    <property type="entry name" value="PLP-dependent transferases"/>
    <property type="match status" value="1"/>
</dbReference>
<comment type="pathway">
    <text evidence="4 5">Amino-acid degradation; L-kynurenine degradation; L-alanine and anthranilate from L-kynurenine: step 1/1.</text>
</comment>
<keyword evidence="2 4" id="KW-0378">Hydrolase</keyword>
<reference evidence="7" key="1">
    <citation type="journal article" date="2021" name="IMA Fungus">
        <title>Genomic characterization of three marine fungi, including Emericellopsis atlantica sp. nov. with signatures of a generalist lifestyle and marine biomass degradation.</title>
        <authorList>
            <person name="Hagestad O.C."/>
            <person name="Hou L."/>
            <person name="Andersen J.H."/>
            <person name="Hansen E.H."/>
            <person name="Altermark B."/>
            <person name="Li C."/>
            <person name="Kuhnert E."/>
            <person name="Cox R.J."/>
            <person name="Crous P.W."/>
            <person name="Spatafora J.W."/>
            <person name="Lail K."/>
            <person name="Amirebrahimi M."/>
            <person name="Lipzen A."/>
            <person name="Pangilinan J."/>
            <person name="Andreopoulos W."/>
            <person name="Hayes R.D."/>
            <person name="Ng V."/>
            <person name="Grigoriev I.V."/>
            <person name="Jackson S.A."/>
            <person name="Sutton T.D.S."/>
            <person name="Dobson A.D.W."/>
            <person name="Rama T."/>
        </authorList>
    </citation>
    <scope>NUCLEOTIDE SEQUENCE</scope>
    <source>
        <strain evidence="7">TRa018bII</strain>
    </source>
</reference>
<evidence type="ECO:0000256" key="5">
    <source>
        <dbReference type="PIRNR" id="PIRNR038800"/>
    </source>
</evidence>
<feature type="binding site" evidence="4">
    <location>
        <position position="274"/>
    </location>
    <ligand>
        <name>pyridoxal 5'-phosphate</name>
        <dbReference type="ChEBI" id="CHEBI:597326"/>
    </ligand>
</feature>
<dbReference type="GO" id="GO:0034354">
    <property type="term" value="P:'de novo' NAD+ biosynthetic process from L-tryptophan"/>
    <property type="evidence" value="ECO:0007669"/>
    <property type="project" value="UniProtKB-UniRule"/>
</dbReference>
<dbReference type="Gene3D" id="3.90.1150.10">
    <property type="entry name" value="Aspartate Aminotransferase, domain 1"/>
    <property type="match status" value="1"/>
</dbReference>
<dbReference type="GO" id="GO:0005737">
    <property type="term" value="C:cytoplasm"/>
    <property type="evidence" value="ECO:0007669"/>
    <property type="project" value="UniProtKB-SubCell"/>
</dbReference>
<keyword evidence="8" id="KW-1185">Reference proteome</keyword>
<comment type="cofactor">
    <cofactor evidence="4 5">
        <name>pyridoxal 5'-phosphate</name>
        <dbReference type="ChEBI" id="CHEBI:597326"/>
    </cofactor>
</comment>
<comment type="pathway">
    <text evidence="4 5">Cofactor biosynthesis; NAD(+) biosynthesis; quinolinate from L-kynurenine: step 2/3.</text>
</comment>
<evidence type="ECO:0000256" key="6">
    <source>
        <dbReference type="SAM" id="MobiDB-lite"/>
    </source>
</evidence>
<comment type="caution">
    <text evidence="4">Lacks conserved residue(s) required for the propagation of feature annotation.</text>
</comment>
<dbReference type="GO" id="GO:0030170">
    <property type="term" value="F:pyridoxal phosphate binding"/>
    <property type="evidence" value="ECO:0007669"/>
    <property type="project" value="UniProtKB-UniRule"/>
</dbReference>
<dbReference type="PANTHER" id="PTHR14084:SF0">
    <property type="entry name" value="KYNURENINASE"/>
    <property type="match status" value="1"/>
</dbReference>
<feature type="region of interest" description="Disordered" evidence="6">
    <location>
        <begin position="1"/>
        <end position="21"/>
    </location>
</feature>
<comment type="similarity">
    <text evidence="4 5">Belongs to the kynureninase family.</text>
</comment>
<dbReference type="GO" id="GO:0030429">
    <property type="term" value="F:kynureninase activity"/>
    <property type="evidence" value="ECO:0007669"/>
    <property type="project" value="UniProtKB-UniRule"/>
</dbReference>
<dbReference type="GO" id="GO:0019441">
    <property type="term" value="P:L-tryptophan catabolic process to kynurenine"/>
    <property type="evidence" value="ECO:0007669"/>
    <property type="project" value="TreeGrafter"/>
</dbReference>
<evidence type="ECO:0000313" key="7">
    <source>
        <dbReference type="EMBL" id="KAG9227975.1"/>
    </source>
</evidence>
<feature type="binding site" evidence="4">
    <location>
        <begin position="163"/>
        <end position="166"/>
    </location>
    <ligand>
        <name>pyridoxal 5'-phosphate</name>
        <dbReference type="ChEBI" id="CHEBI:597326"/>
    </ligand>
</feature>
<feature type="modified residue" description="N6-(pyridoxal phosphate)lysine" evidence="4">
    <location>
        <position position="275"/>
    </location>
</feature>
<evidence type="ECO:0000256" key="1">
    <source>
        <dbReference type="ARBA" id="ARBA00022642"/>
    </source>
</evidence>
<dbReference type="Pfam" id="PF22580">
    <property type="entry name" value="KYNU_C"/>
    <property type="match status" value="1"/>
</dbReference>
<evidence type="ECO:0000256" key="3">
    <source>
        <dbReference type="ARBA" id="ARBA00022898"/>
    </source>
</evidence>
<keyword evidence="1 4" id="KW-0662">Pyridine nucleotide biosynthesis</keyword>
<gene>
    <name evidence="4" type="primary">BNA5</name>
    <name evidence="7" type="ORF">BJ875DRAFT_291428</name>
</gene>
<comment type="subcellular location">
    <subcellularLocation>
        <location evidence="4 5">Cytoplasm</location>
    </subcellularLocation>
</comment>
<comment type="function">
    <text evidence="4 5">Catalyzes the cleavage of L-kynurenine (L-Kyn) and L-3-hydroxykynurenine (L-3OHKyn) into anthranilic acid (AA) and 3-hydroxyanthranilic acid (3-OHAA), respectively.</text>
</comment>
<comment type="subunit">
    <text evidence="4 5">Homodimer.</text>
</comment>
<dbReference type="InterPro" id="IPR015424">
    <property type="entry name" value="PyrdxlP-dep_Trfase"/>
</dbReference>
<dbReference type="Gene3D" id="3.40.640.10">
    <property type="entry name" value="Type I PLP-dependent aspartate aminotransferase-like (Major domain)"/>
    <property type="match status" value="1"/>
</dbReference>
<name>A0A9P7Y7Q1_9HELO</name>
<dbReference type="GO" id="GO:0019805">
    <property type="term" value="P:quinolinate biosynthetic process"/>
    <property type="evidence" value="ECO:0007669"/>
    <property type="project" value="UniProtKB-UniRule"/>
</dbReference>
<dbReference type="EC" id="3.7.1.3" evidence="4 5"/>
<dbReference type="GO" id="GO:0043420">
    <property type="term" value="P:anthranilate metabolic process"/>
    <property type="evidence" value="ECO:0007669"/>
    <property type="project" value="UniProtKB-UniRule"/>
</dbReference>
<dbReference type="OrthoDB" id="5978656at2759"/>
<dbReference type="EMBL" id="MU252299">
    <property type="protein sequence ID" value="KAG9227975.1"/>
    <property type="molecule type" value="Genomic_DNA"/>
</dbReference>
<dbReference type="InterPro" id="IPR015422">
    <property type="entry name" value="PyrdxlP-dep_Trfase_small"/>
</dbReference>
<comment type="catalytic activity">
    <reaction evidence="4 5">
        <text>L-kynurenine + H2O = anthranilate + L-alanine + H(+)</text>
        <dbReference type="Rhea" id="RHEA:16813"/>
        <dbReference type="ChEBI" id="CHEBI:15377"/>
        <dbReference type="ChEBI" id="CHEBI:15378"/>
        <dbReference type="ChEBI" id="CHEBI:16567"/>
        <dbReference type="ChEBI" id="CHEBI:57959"/>
        <dbReference type="ChEBI" id="CHEBI:57972"/>
        <dbReference type="EC" id="3.7.1.3"/>
    </reaction>
</comment>
<accession>A0A9P7Y7Q1</accession>
<feature type="binding site" evidence="4">
    <location>
        <position position="252"/>
    </location>
    <ligand>
        <name>pyridoxal 5'-phosphate</name>
        <dbReference type="ChEBI" id="CHEBI:597326"/>
    </ligand>
</feature>
<dbReference type="InterPro" id="IPR015421">
    <property type="entry name" value="PyrdxlP-dep_Trfase_major"/>
</dbReference>
<protein>
    <recommendedName>
        <fullName evidence="4 5">Kynureninase</fullName>
        <ecNumber evidence="4 5">3.7.1.3</ecNumber>
    </recommendedName>
    <alternativeName>
        <fullName evidence="4">Biosynthesis of nicotinic acid protein 5</fullName>
    </alternativeName>
    <alternativeName>
        <fullName evidence="4">L-kynurenine hydrolase</fullName>
    </alternativeName>
</protein>
<feature type="binding site" evidence="4">
    <location>
        <position position="303"/>
    </location>
    <ligand>
        <name>pyridoxal 5'-phosphate</name>
        <dbReference type="ChEBI" id="CHEBI:597326"/>
    </ligand>
</feature>
<feature type="binding site" evidence="4">
    <location>
        <position position="134"/>
    </location>
    <ligand>
        <name>pyridoxal 5'-phosphate</name>
        <dbReference type="ChEBI" id="CHEBI:597326"/>
    </ligand>
</feature>
<dbReference type="InterPro" id="IPR010111">
    <property type="entry name" value="Kynureninase"/>
</dbReference>
<sequence>MAAMDGEAPHVSSRDDAVSLDAQDPLSRFRKEFAIPSKAQLKAESLQGAEARDESSADGTASVYLCGNSLGPQPMLVSTRIQQHLTTWSSQGVFGHFKSLAGLPTWLDADSKASESIAPMVGAKTSEVAVMQTLTANLHFLMGAFYKPKLDGRHKIILETKAFPSDHFVVESQIIHHSLDPRSSMVTISPPSASHSLLPTDHVLSVINEHAKDTALLLLPGIQFYTGQLLDIPLITSHARSLGIFVVWDLAHAVANVPLQLHDWGVDAAAWCSYKYLNSGPGTIGGLFVHERHATSGNRLAGWWGSSKGTRFAMDNSYTPIPGAAGFQLSNPSIFDITALNASLEVFAQAGGMKPLRAKSLKLTAYLESLLLKSAEYSKLFEIITPKDPEQRGAQLSLKLADGLLDVVMHELVLRSVVVDERQPDVVRVAPAPLFNSFEDCWLFVDAFSEALKISVKAKEGIVEVGVTKQPEKTT</sequence>
<organism evidence="7 8">
    <name type="scientific">Amylocarpus encephaloides</name>
    <dbReference type="NCBI Taxonomy" id="45428"/>
    <lineage>
        <taxon>Eukaryota</taxon>
        <taxon>Fungi</taxon>
        <taxon>Dikarya</taxon>
        <taxon>Ascomycota</taxon>
        <taxon>Pezizomycotina</taxon>
        <taxon>Leotiomycetes</taxon>
        <taxon>Helotiales</taxon>
        <taxon>Helotiales incertae sedis</taxon>
        <taxon>Amylocarpus</taxon>
    </lineage>
</organism>
<dbReference type="PIRSF" id="PIRSF038800">
    <property type="entry name" value="KYNU"/>
    <property type="match status" value="1"/>
</dbReference>
<comment type="catalytic activity">
    <reaction evidence="5">
        <text>3-hydroxy-L-kynurenine + H2O = 3-hydroxyanthranilate + L-alanine + H(+)</text>
        <dbReference type="Rhea" id="RHEA:25143"/>
        <dbReference type="ChEBI" id="CHEBI:15377"/>
        <dbReference type="ChEBI" id="CHEBI:15378"/>
        <dbReference type="ChEBI" id="CHEBI:36559"/>
        <dbReference type="ChEBI" id="CHEBI:57972"/>
        <dbReference type="ChEBI" id="CHEBI:58125"/>
        <dbReference type="EC" id="3.7.1.3"/>
    </reaction>
</comment>
<dbReference type="NCBIfam" id="TIGR01814">
    <property type="entry name" value="kynureninase"/>
    <property type="match status" value="1"/>
</dbReference>
<evidence type="ECO:0000313" key="8">
    <source>
        <dbReference type="Proteomes" id="UP000824998"/>
    </source>
</evidence>
<dbReference type="AlphaFoldDB" id="A0A9P7Y7Q1"/>
<dbReference type="HAMAP" id="MF_01970">
    <property type="entry name" value="Kynureninase"/>
    <property type="match status" value="1"/>
</dbReference>
<keyword evidence="4 5" id="KW-0963">Cytoplasm</keyword>
<evidence type="ECO:0000256" key="2">
    <source>
        <dbReference type="ARBA" id="ARBA00022801"/>
    </source>
</evidence>
<proteinExistence type="inferred from homology"/>
<feature type="binding site" evidence="4">
    <location>
        <position position="331"/>
    </location>
    <ligand>
        <name>pyridoxal 5'-phosphate</name>
        <dbReference type="ChEBI" id="CHEBI:597326"/>
    </ligand>
</feature>
<keyword evidence="3 4" id="KW-0663">Pyridoxal phosphate</keyword>
<dbReference type="FunFam" id="3.40.640.10:FF:000031">
    <property type="entry name" value="Kynureninase"/>
    <property type="match status" value="1"/>
</dbReference>
<feature type="binding site" evidence="4">
    <location>
        <position position="135"/>
    </location>
    <ligand>
        <name>pyridoxal 5'-phosphate</name>
        <dbReference type="ChEBI" id="CHEBI:597326"/>
    </ligand>
</feature>
<dbReference type="PANTHER" id="PTHR14084">
    <property type="entry name" value="KYNURENINASE"/>
    <property type="match status" value="1"/>
</dbReference>
<evidence type="ECO:0000256" key="4">
    <source>
        <dbReference type="HAMAP-Rule" id="MF_03017"/>
    </source>
</evidence>